<keyword evidence="4" id="KW-1185">Reference proteome</keyword>
<evidence type="ECO:0000313" key="2">
    <source>
        <dbReference type="EMBL" id="KRG19910.1"/>
    </source>
</evidence>
<feature type="compositionally biased region" description="Basic and acidic residues" evidence="1">
    <location>
        <begin position="62"/>
        <end position="76"/>
    </location>
</feature>
<reference evidence="2" key="1">
    <citation type="submission" date="2015-09" db="EMBL/GenBank/DDBJ databases">
        <title>Draft Genome Sequences of Two Novel Amoeba-resistant Intranuclear Bacteria, Candidatus Berkiella cookevillensis and Candidatus Berkiella aquae.</title>
        <authorList>
            <person name="Mehari Y.T."/>
            <person name="Arivett B.A."/>
            <person name="Farone A.L."/>
            <person name="Gunderson J.H."/>
            <person name="Farone M.B."/>
        </authorList>
    </citation>
    <scope>NUCLEOTIDE SEQUENCE [LARGE SCALE GENOMIC DNA]</scope>
    <source>
        <strain evidence="2">CC99</strain>
    </source>
</reference>
<dbReference type="AlphaFoldDB" id="A0A0Q9YH52"/>
<name>A0A0Q9YH52_9GAMM</name>
<protein>
    <submittedName>
        <fullName evidence="2">Uncharacterized protein</fullName>
    </submittedName>
</protein>
<feature type="region of interest" description="Disordered" evidence="1">
    <location>
        <begin position="108"/>
        <end position="140"/>
    </location>
</feature>
<feature type="region of interest" description="Disordered" evidence="1">
    <location>
        <begin position="53"/>
        <end position="95"/>
    </location>
</feature>
<evidence type="ECO:0000256" key="1">
    <source>
        <dbReference type="SAM" id="MobiDB-lite"/>
    </source>
</evidence>
<evidence type="ECO:0000313" key="4">
    <source>
        <dbReference type="Proteomes" id="UP000051494"/>
    </source>
</evidence>
<dbReference type="EMBL" id="LKHV02000001">
    <property type="protein sequence ID" value="MCS5708509.1"/>
    <property type="molecule type" value="Genomic_DNA"/>
</dbReference>
<dbReference type="Proteomes" id="UP000051494">
    <property type="component" value="Unassembled WGS sequence"/>
</dbReference>
<proteinExistence type="predicted"/>
<feature type="compositionally biased region" description="Basic and acidic residues" evidence="1">
    <location>
        <begin position="111"/>
        <end position="124"/>
    </location>
</feature>
<sequence>MKSIHNSSGASQKVDETLSPEWKKYNKQIQDIEELYKLLAKLPKGTLESVVRGSSLFELESESSRDGASKRAREESLSDLAQAEPPKKRRKTELDKLMINGERTLIFNETELPRRSERLKKEALNDSGQDTPLQKNKKRG</sequence>
<dbReference type="STRING" id="437022.CC99x_00131"/>
<organism evidence="2">
    <name type="scientific">Candidatus Berkiella cookevillensis</name>
    <dbReference type="NCBI Taxonomy" id="437022"/>
    <lineage>
        <taxon>Bacteria</taxon>
        <taxon>Pseudomonadati</taxon>
        <taxon>Pseudomonadota</taxon>
        <taxon>Gammaproteobacteria</taxon>
        <taxon>Candidatus Berkiellales</taxon>
        <taxon>Candidatus Berkiellaceae</taxon>
        <taxon>Candidatus Berkiella</taxon>
    </lineage>
</organism>
<evidence type="ECO:0000313" key="3">
    <source>
        <dbReference type="EMBL" id="MCS5708509.1"/>
    </source>
</evidence>
<accession>A0A0Q9YH52</accession>
<reference evidence="3" key="2">
    <citation type="journal article" date="2016" name="Genome Announc.">
        <title>Draft Genome Sequences of Two Novel Amoeba-Resistant Intranuclear Bacteria, 'Candidatus Berkiella cookevillensis' and 'Candidatus Berkiella aquae'.</title>
        <authorList>
            <person name="Mehari Y.T."/>
            <person name="Arivett B.A."/>
            <person name="Farone A.L."/>
            <person name="Gunderson J.H."/>
            <person name="Farone M.B."/>
        </authorList>
    </citation>
    <scope>NUCLEOTIDE SEQUENCE</scope>
    <source>
        <strain evidence="3">CC99</strain>
    </source>
</reference>
<gene>
    <name evidence="2" type="ORF">CC99x_00131</name>
    <name evidence="3" type="ORF">CC99x_006260</name>
</gene>
<dbReference type="EMBL" id="LKHV01000001">
    <property type="protein sequence ID" value="KRG19910.1"/>
    <property type="molecule type" value="Genomic_DNA"/>
</dbReference>
<feature type="region of interest" description="Disordered" evidence="1">
    <location>
        <begin position="1"/>
        <end position="20"/>
    </location>
</feature>
<feature type="compositionally biased region" description="Polar residues" evidence="1">
    <location>
        <begin position="1"/>
        <end position="11"/>
    </location>
</feature>
<dbReference type="RefSeq" id="WP_057622598.1">
    <property type="nucleotide sequence ID" value="NZ_LKHV02000001.1"/>
</dbReference>
<reference evidence="3" key="3">
    <citation type="submission" date="2021-06" db="EMBL/GenBank/DDBJ databases">
        <title>Genomic Description and Analysis of Intracellular Bacteria, Candidatus Berkiella cookevillensis and Candidatus Berkiella aquae.</title>
        <authorList>
            <person name="Kidane D.T."/>
            <person name="Mehari Y.T."/>
            <person name="Rice F.C."/>
            <person name="Arivett B.A."/>
            <person name="Farone A.L."/>
            <person name="Berk S.G."/>
            <person name="Farone M.B."/>
        </authorList>
    </citation>
    <scope>NUCLEOTIDE SEQUENCE</scope>
    <source>
        <strain evidence="3">CC99</strain>
    </source>
</reference>
<comment type="caution">
    <text evidence="2">The sequence shown here is derived from an EMBL/GenBank/DDBJ whole genome shotgun (WGS) entry which is preliminary data.</text>
</comment>